<keyword evidence="3" id="KW-1185">Reference proteome</keyword>
<dbReference type="HOGENOM" id="CLU_3018203_0_0_1"/>
<evidence type="ECO:0000313" key="3">
    <source>
        <dbReference type="Proteomes" id="UP000009183"/>
    </source>
</evidence>
<dbReference type="Proteomes" id="UP000009183">
    <property type="component" value="Chromosome 3"/>
</dbReference>
<proteinExistence type="predicted"/>
<feature type="compositionally biased region" description="Polar residues" evidence="1">
    <location>
        <begin position="27"/>
        <end position="39"/>
    </location>
</feature>
<dbReference type="InParanoid" id="F6HQA5"/>
<dbReference type="OrthoDB" id="1104553at2759"/>
<accession>F6HQA5</accession>
<evidence type="ECO:0000256" key="1">
    <source>
        <dbReference type="SAM" id="MobiDB-lite"/>
    </source>
</evidence>
<dbReference type="PaxDb" id="29760-VIT_03s0063g00340.t01"/>
<name>F6HQA5_VITVI</name>
<dbReference type="ExpressionAtlas" id="F6HQA5">
    <property type="expression patterns" value="baseline"/>
</dbReference>
<evidence type="ECO:0000313" key="2">
    <source>
        <dbReference type="EMBL" id="CCB56862.1"/>
    </source>
</evidence>
<feature type="region of interest" description="Disordered" evidence="1">
    <location>
        <begin position="1"/>
        <end position="39"/>
    </location>
</feature>
<sequence length="56" mass="5499">MAENLRPAVPPPASDLAGTEGCGSAVTRGSSDLSASTVDGSKACLRSNGDARSGFC</sequence>
<organism evidence="2 3">
    <name type="scientific">Vitis vinifera</name>
    <name type="common">Grape</name>
    <dbReference type="NCBI Taxonomy" id="29760"/>
    <lineage>
        <taxon>Eukaryota</taxon>
        <taxon>Viridiplantae</taxon>
        <taxon>Streptophyta</taxon>
        <taxon>Embryophyta</taxon>
        <taxon>Tracheophyta</taxon>
        <taxon>Spermatophyta</taxon>
        <taxon>Magnoliopsida</taxon>
        <taxon>eudicotyledons</taxon>
        <taxon>Gunneridae</taxon>
        <taxon>Pentapetalae</taxon>
        <taxon>rosids</taxon>
        <taxon>Vitales</taxon>
        <taxon>Vitaceae</taxon>
        <taxon>Viteae</taxon>
        <taxon>Vitis</taxon>
    </lineage>
</organism>
<reference evidence="3" key="1">
    <citation type="journal article" date="2007" name="Nature">
        <title>The grapevine genome sequence suggests ancestral hexaploidization in major angiosperm phyla.</title>
        <authorList>
            <consortium name="The French-Italian Public Consortium for Grapevine Genome Characterization."/>
            <person name="Jaillon O."/>
            <person name="Aury J.-M."/>
            <person name="Noel B."/>
            <person name="Policriti A."/>
            <person name="Clepet C."/>
            <person name="Casagrande A."/>
            <person name="Choisne N."/>
            <person name="Aubourg S."/>
            <person name="Vitulo N."/>
            <person name="Jubin C."/>
            <person name="Vezzi A."/>
            <person name="Legeai F."/>
            <person name="Hugueney P."/>
            <person name="Dasilva C."/>
            <person name="Horner D."/>
            <person name="Mica E."/>
            <person name="Jublot D."/>
            <person name="Poulain J."/>
            <person name="Bruyere C."/>
            <person name="Billault A."/>
            <person name="Segurens B."/>
            <person name="Gouyvenoux M."/>
            <person name="Ugarte E."/>
            <person name="Cattonaro F."/>
            <person name="Anthouard V."/>
            <person name="Vico V."/>
            <person name="Del Fabbro C."/>
            <person name="Alaux M."/>
            <person name="Di Gaspero G."/>
            <person name="Dumas V."/>
            <person name="Felice N."/>
            <person name="Paillard S."/>
            <person name="Juman I."/>
            <person name="Moroldo M."/>
            <person name="Scalabrin S."/>
            <person name="Canaguier A."/>
            <person name="Le Clainche I."/>
            <person name="Malacrida G."/>
            <person name="Durand E."/>
            <person name="Pesole G."/>
            <person name="Laucou V."/>
            <person name="Chatelet P."/>
            <person name="Merdinoglu D."/>
            <person name="Delledonne M."/>
            <person name="Pezzotti M."/>
            <person name="Lecharny A."/>
            <person name="Scarpelli C."/>
            <person name="Artiguenave F."/>
            <person name="Pe M.E."/>
            <person name="Valle G."/>
            <person name="Morgante M."/>
            <person name="Caboche M."/>
            <person name="Adam-Blondon A.-F."/>
            <person name="Weissenbach J."/>
            <person name="Quetier F."/>
            <person name="Wincker P."/>
        </authorList>
    </citation>
    <scope>NUCLEOTIDE SEQUENCE [LARGE SCALE GENOMIC DNA]</scope>
    <source>
        <strain evidence="3">cv. Pinot noir / PN40024</strain>
    </source>
</reference>
<dbReference type="AlphaFoldDB" id="F6HQA5"/>
<gene>
    <name evidence="2" type="ordered locus">VIT_03s0063g00340</name>
</gene>
<dbReference type="EMBL" id="FN596006">
    <property type="protein sequence ID" value="CCB56862.1"/>
    <property type="molecule type" value="Genomic_DNA"/>
</dbReference>
<protein>
    <submittedName>
        <fullName evidence="2">Uncharacterized protein</fullName>
    </submittedName>
</protein>